<keyword evidence="2" id="KW-1185">Reference proteome</keyword>
<gene>
    <name evidence="1" type="ORF">KIN20_010853</name>
</gene>
<evidence type="ECO:0000313" key="2">
    <source>
        <dbReference type="Proteomes" id="UP001196413"/>
    </source>
</evidence>
<protein>
    <submittedName>
        <fullName evidence="1">Uncharacterized protein</fullName>
    </submittedName>
</protein>
<proteinExistence type="predicted"/>
<reference evidence="1" key="1">
    <citation type="submission" date="2021-06" db="EMBL/GenBank/DDBJ databases">
        <title>Parelaphostrongylus tenuis whole genome reference sequence.</title>
        <authorList>
            <person name="Garwood T.J."/>
            <person name="Larsen P.A."/>
            <person name="Fountain-Jones N.M."/>
            <person name="Garbe J.R."/>
            <person name="Macchietto M.G."/>
            <person name="Kania S.A."/>
            <person name="Gerhold R.W."/>
            <person name="Richards J.E."/>
            <person name="Wolf T.M."/>
        </authorList>
    </citation>
    <scope>NUCLEOTIDE SEQUENCE</scope>
    <source>
        <strain evidence="1">MNPRO001-30</strain>
        <tissue evidence="1">Meninges</tissue>
    </source>
</reference>
<dbReference type="AlphaFoldDB" id="A0AAD5MUK2"/>
<comment type="caution">
    <text evidence="1">The sequence shown here is derived from an EMBL/GenBank/DDBJ whole genome shotgun (WGS) entry which is preliminary data.</text>
</comment>
<organism evidence="1 2">
    <name type="scientific">Parelaphostrongylus tenuis</name>
    <name type="common">Meningeal worm</name>
    <dbReference type="NCBI Taxonomy" id="148309"/>
    <lineage>
        <taxon>Eukaryota</taxon>
        <taxon>Metazoa</taxon>
        <taxon>Ecdysozoa</taxon>
        <taxon>Nematoda</taxon>
        <taxon>Chromadorea</taxon>
        <taxon>Rhabditida</taxon>
        <taxon>Rhabditina</taxon>
        <taxon>Rhabditomorpha</taxon>
        <taxon>Strongyloidea</taxon>
        <taxon>Metastrongylidae</taxon>
        <taxon>Parelaphostrongylus</taxon>
    </lineage>
</organism>
<accession>A0AAD5MUK2</accession>
<name>A0AAD5MUK2_PARTN</name>
<dbReference type="Proteomes" id="UP001196413">
    <property type="component" value="Unassembled WGS sequence"/>
</dbReference>
<sequence>MSDNLRRIENACAQINKTNLINLRDSTTTAHEALDIFDDSAARISIDGRNPKVKVPAGCRRLLQWTQLVISSSTIIFLSPLTNNKTETSTSITSTHPRIPDRLAISLGGFPQPPIQRLQETKIIE</sequence>
<evidence type="ECO:0000313" key="1">
    <source>
        <dbReference type="EMBL" id="KAJ1354049.1"/>
    </source>
</evidence>
<dbReference type="EMBL" id="JAHQIW010001925">
    <property type="protein sequence ID" value="KAJ1354049.1"/>
    <property type="molecule type" value="Genomic_DNA"/>
</dbReference>